<feature type="compositionally biased region" description="Low complexity" evidence="1">
    <location>
        <begin position="513"/>
        <end position="538"/>
    </location>
</feature>
<organism evidence="3 4">
    <name type="scientific">Mytilus galloprovincialis</name>
    <name type="common">Mediterranean mussel</name>
    <dbReference type="NCBI Taxonomy" id="29158"/>
    <lineage>
        <taxon>Eukaryota</taxon>
        <taxon>Metazoa</taxon>
        <taxon>Spiralia</taxon>
        <taxon>Lophotrochozoa</taxon>
        <taxon>Mollusca</taxon>
        <taxon>Bivalvia</taxon>
        <taxon>Autobranchia</taxon>
        <taxon>Pteriomorphia</taxon>
        <taxon>Mytilida</taxon>
        <taxon>Mytiloidea</taxon>
        <taxon>Mytilidae</taxon>
        <taxon>Mytilinae</taxon>
        <taxon>Mytilus</taxon>
    </lineage>
</organism>
<feature type="transmembrane region" description="Helical" evidence="2">
    <location>
        <begin position="340"/>
        <end position="364"/>
    </location>
</feature>
<feature type="region of interest" description="Disordered" evidence="1">
    <location>
        <begin position="214"/>
        <end position="263"/>
    </location>
</feature>
<keyword evidence="2" id="KW-0472">Membrane</keyword>
<evidence type="ECO:0000256" key="2">
    <source>
        <dbReference type="SAM" id="Phobius"/>
    </source>
</evidence>
<keyword evidence="4" id="KW-1185">Reference proteome</keyword>
<dbReference type="Proteomes" id="UP000596742">
    <property type="component" value="Unassembled WGS sequence"/>
</dbReference>
<dbReference type="OrthoDB" id="6134874at2759"/>
<feature type="region of interest" description="Disordered" evidence="1">
    <location>
        <begin position="513"/>
        <end position="569"/>
    </location>
</feature>
<evidence type="ECO:0000313" key="3">
    <source>
        <dbReference type="EMBL" id="VDI00476.1"/>
    </source>
</evidence>
<gene>
    <name evidence="3" type="ORF">MGAL_10B026927</name>
</gene>
<keyword evidence="2" id="KW-1133">Transmembrane helix</keyword>
<keyword evidence="2" id="KW-0812">Transmembrane</keyword>
<reference evidence="3" key="1">
    <citation type="submission" date="2018-11" db="EMBL/GenBank/DDBJ databases">
        <authorList>
            <person name="Alioto T."/>
            <person name="Alioto T."/>
        </authorList>
    </citation>
    <scope>NUCLEOTIDE SEQUENCE</scope>
</reference>
<dbReference type="EMBL" id="UYJE01001235">
    <property type="protein sequence ID" value="VDI00476.1"/>
    <property type="molecule type" value="Genomic_DNA"/>
</dbReference>
<feature type="compositionally biased region" description="Polar residues" evidence="1">
    <location>
        <begin position="552"/>
        <end position="569"/>
    </location>
</feature>
<name>A0A8B6C702_MYTGA</name>
<protein>
    <recommendedName>
        <fullName evidence="5">SEA domain-containing protein</fullName>
    </recommendedName>
</protein>
<dbReference type="AlphaFoldDB" id="A0A8B6C702"/>
<proteinExistence type="predicted"/>
<sequence>MYGKSSKNLPLGASGFYDYPKENSIPYNNDRLDDAVSLDYSQALSGFQRSDFVASGDYASRIERTSDRRHDIDSRETSGDYATRIGSFTQNLTSTPDLPVRRNSGAYAQRIGNSSRNEKEISHKDQRFHGMDKLGRTMHIEISPKDQRFHNTGMDKLGRTMHGERVYENQLFKDKYGNYYPPPISEDDVGLQGLESPRSILETARSFPVGFEASDMSRSGPFISPPGESTDQGSFERHKKSSQRQQMRRNSTPDEHLESETPAWANRLLTKESSLLSKFRNMKSAINKWTLRRISKPKTSFIKGQGPKVLNLFESIDVLSSSSTQDLLPRNQSKEKTNNIASCFCGLFLMIIFVFPVIPVIVIFTDPSDFAQIEITIKFSGYLDANFHIRIMEQDICRQIDTAFSSYSSFYSCGLINIKNGSITANVSLLFRVSNIPNEHVIEENINKHLTTVRTISTYAYEKNSTKTIKYTFVKQRLVGEMPYTRGKTTIEQTTTPIVSTSATKITTTIPSTTAKETTTTSQVQTTGVDTSTPVTTSLTPEVMTAIEATRSDTTSSNVQTTTEHPTTT</sequence>
<evidence type="ECO:0000313" key="4">
    <source>
        <dbReference type="Proteomes" id="UP000596742"/>
    </source>
</evidence>
<evidence type="ECO:0008006" key="5">
    <source>
        <dbReference type="Google" id="ProtNLM"/>
    </source>
</evidence>
<comment type="caution">
    <text evidence="3">The sequence shown here is derived from an EMBL/GenBank/DDBJ whole genome shotgun (WGS) entry which is preliminary data.</text>
</comment>
<accession>A0A8B6C702</accession>
<evidence type="ECO:0000256" key="1">
    <source>
        <dbReference type="SAM" id="MobiDB-lite"/>
    </source>
</evidence>